<evidence type="ECO:0000313" key="2">
    <source>
        <dbReference type="Proteomes" id="UP001472677"/>
    </source>
</evidence>
<feature type="non-terminal residue" evidence="1">
    <location>
        <position position="1"/>
    </location>
</feature>
<comment type="caution">
    <text evidence="1">The sequence shown here is derived from an EMBL/GenBank/DDBJ whole genome shotgun (WGS) entry which is preliminary data.</text>
</comment>
<proteinExistence type="predicted"/>
<dbReference type="Proteomes" id="UP001472677">
    <property type="component" value="Unassembled WGS sequence"/>
</dbReference>
<accession>A0ABR2B8E4</accession>
<gene>
    <name evidence="1" type="ORF">V6N12_034659</name>
</gene>
<organism evidence="1 2">
    <name type="scientific">Hibiscus sabdariffa</name>
    <name type="common">roselle</name>
    <dbReference type="NCBI Taxonomy" id="183260"/>
    <lineage>
        <taxon>Eukaryota</taxon>
        <taxon>Viridiplantae</taxon>
        <taxon>Streptophyta</taxon>
        <taxon>Embryophyta</taxon>
        <taxon>Tracheophyta</taxon>
        <taxon>Spermatophyta</taxon>
        <taxon>Magnoliopsida</taxon>
        <taxon>eudicotyledons</taxon>
        <taxon>Gunneridae</taxon>
        <taxon>Pentapetalae</taxon>
        <taxon>rosids</taxon>
        <taxon>malvids</taxon>
        <taxon>Malvales</taxon>
        <taxon>Malvaceae</taxon>
        <taxon>Malvoideae</taxon>
        <taxon>Hibiscus</taxon>
    </lineage>
</organism>
<sequence>PLMEILSVSSVSSKCIKMPSTVTLVLIRKVYVQCVVNKCLTPSFTSRATYNQRDYKPVFK</sequence>
<dbReference type="EMBL" id="JBBPBM010000153">
    <property type="protein sequence ID" value="KAK8503261.1"/>
    <property type="molecule type" value="Genomic_DNA"/>
</dbReference>
<name>A0ABR2B8E4_9ROSI</name>
<evidence type="ECO:0000313" key="1">
    <source>
        <dbReference type="EMBL" id="KAK8503261.1"/>
    </source>
</evidence>
<keyword evidence="2" id="KW-1185">Reference proteome</keyword>
<protein>
    <submittedName>
        <fullName evidence="1">Uncharacterized protein</fullName>
    </submittedName>
</protein>
<reference evidence="1 2" key="1">
    <citation type="journal article" date="2024" name="G3 (Bethesda)">
        <title>Genome assembly of Hibiscus sabdariffa L. provides insights into metabolisms of medicinal natural products.</title>
        <authorList>
            <person name="Kim T."/>
        </authorList>
    </citation>
    <scope>NUCLEOTIDE SEQUENCE [LARGE SCALE GENOMIC DNA]</scope>
    <source>
        <strain evidence="1">TK-2024</strain>
        <tissue evidence="1">Old leaves</tissue>
    </source>
</reference>